<dbReference type="SUPFAM" id="SSF52047">
    <property type="entry name" value="RNI-like"/>
    <property type="match status" value="1"/>
</dbReference>
<accession>A0A7S2WAR9</accession>
<gene>
    <name evidence="2" type="ORF">QSP1433_LOCUS5694</name>
</gene>
<dbReference type="AlphaFoldDB" id="A0A7S2WAR9"/>
<feature type="region of interest" description="Disordered" evidence="1">
    <location>
        <begin position="421"/>
        <end position="445"/>
    </location>
</feature>
<dbReference type="Gene3D" id="3.80.10.10">
    <property type="entry name" value="Ribonuclease Inhibitor"/>
    <property type="match status" value="2"/>
</dbReference>
<proteinExistence type="predicted"/>
<dbReference type="InterPro" id="IPR045203">
    <property type="entry name" value="RanGAP1/2"/>
</dbReference>
<dbReference type="SMART" id="SM00368">
    <property type="entry name" value="LRR_RI"/>
    <property type="match status" value="4"/>
</dbReference>
<dbReference type="PANTHER" id="PTHR46761">
    <property type="entry name" value="RAN GTPASE-ACTIVATING PROTEIN 1"/>
    <property type="match status" value="1"/>
</dbReference>
<sequence length="460" mass="50201">MASFVPRSENELVRRVVHLERQLADRDEEIDRIFKLGRCIDLTAGDRELLTGERAKALLDTIDKGATGVVFGTKSFGAEASIVAADVLGALEALEHADLADIIAGRPEEEALEVLKKICGALPKETLKSLDLSENALGEKGIRALEPVLKSLDALREITFMNNGLSELSVRLLSDCLPVARLKKLEFHNNMSGPGGAIAAAEIVKSCPVLEEFRMSSSRVNAEGGLALIKALCGKGETLTKINLSDSMFDDECTNELVKGLHNLPNLTDLILRDTGLDKIEILQVLSVQNEAVPYLRILDLSGFELEEDDAELVGLLIKNRTRLRHLWLDDNELGSEGVVKMCLAGTSTPRPSMLETLSLETNQIGQRGAVAVTKWALAHPTVKSVNLNDNQIAATAVELICKLLKTNKGQHEMSVTMLNNEDDLDEDEDIETEEQASDLLAQSDDLDALTSELEKHLNI</sequence>
<protein>
    <submittedName>
        <fullName evidence="2">Uncharacterized protein</fullName>
    </submittedName>
</protein>
<organism evidence="2">
    <name type="scientific">Mucochytrium quahogii</name>
    <dbReference type="NCBI Taxonomy" id="96639"/>
    <lineage>
        <taxon>Eukaryota</taxon>
        <taxon>Sar</taxon>
        <taxon>Stramenopiles</taxon>
        <taxon>Bigyra</taxon>
        <taxon>Labyrinthulomycetes</taxon>
        <taxon>Thraustochytrida</taxon>
        <taxon>Thraustochytriidae</taxon>
        <taxon>Mucochytrium</taxon>
    </lineage>
</organism>
<reference evidence="2" key="1">
    <citation type="submission" date="2021-01" db="EMBL/GenBank/DDBJ databases">
        <authorList>
            <person name="Corre E."/>
            <person name="Pelletier E."/>
            <person name="Niang G."/>
            <person name="Scheremetjew M."/>
            <person name="Finn R."/>
            <person name="Kale V."/>
            <person name="Holt S."/>
            <person name="Cochrane G."/>
            <person name="Meng A."/>
            <person name="Brown T."/>
            <person name="Cohen L."/>
        </authorList>
    </citation>
    <scope>NUCLEOTIDE SEQUENCE</scope>
    <source>
        <strain evidence="2">NY070348D</strain>
    </source>
</reference>
<dbReference type="PANTHER" id="PTHR46761:SF2">
    <property type="entry name" value="RAN GTPASE-ACTIVATING PROTEIN 1"/>
    <property type="match status" value="1"/>
</dbReference>
<name>A0A7S2WAR9_9STRA</name>
<dbReference type="GO" id="GO:0005096">
    <property type="term" value="F:GTPase activator activity"/>
    <property type="evidence" value="ECO:0007669"/>
    <property type="project" value="InterPro"/>
</dbReference>
<evidence type="ECO:0000313" key="2">
    <source>
        <dbReference type="EMBL" id="CAD9677183.1"/>
    </source>
</evidence>
<dbReference type="InterPro" id="IPR032675">
    <property type="entry name" value="LRR_dom_sf"/>
</dbReference>
<dbReference type="EMBL" id="HBHK01009191">
    <property type="protein sequence ID" value="CAD9677183.1"/>
    <property type="molecule type" value="Transcribed_RNA"/>
</dbReference>
<feature type="compositionally biased region" description="Acidic residues" evidence="1">
    <location>
        <begin position="421"/>
        <end position="437"/>
    </location>
</feature>
<dbReference type="Pfam" id="PF13516">
    <property type="entry name" value="LRR_6"/>
    <property type="match status" value="3"/>
</dbReference>
<dbReference type="InterPro" id="IPR001611">
    <property type="entry name" value="Leu-rich_rpt"/>
</dbReference>
<evidence type="ECO:0000256" key="1">
    <source>
        <dbReference type="SAM" id="MobiDB-lite"/>
    </source>
</evidence>